<name>A0A9Q1GM68_9CARY</name>
<keyword evidence="12" id="KW-1185">Reference proteome</keyword>
<feature type="domain" description="RDRP core" evidence="9">
    <location>
        <begin position="4"/>
        <end position="139"/>
    </location>
</feature>
<dbReference type="InterPro" id="IPR058752">
    <property type="entry name" value="RDRP_C_head"/>
</dbReference>
<evidence type="ECO:0000259" key="9">
    <source>
        <dbReference type="Pfam" id="PF05183"/>
    </source>
</evidence>
<dbReference type="Proteomes" id="UP001153076">
    <property type="component" value="Unassembled WGS sequence"/>
</dbReference>
<keyword evidence="6 8" id="KW-0943">RNA-mediated gene silencing</keyword>
<evidence type="ECO:0000256" key="1">
    <source>
        <dbReference type="ARBA" id="ARBA00005762"/>
    </source>
</evidence>
<comment type="function">
    <text evidence="8">Probably involved in the RNA silencing pathway and required for the generation of small interfering RNAs (siRNAs).</text>
</comment>
<reference evidence="11" key="1">
    <citation type="submission" date="2022-04" db="EMBL/GenBank/DDBJ databases">
        <title>Carnegiea gigantea Genome sequencing and assembly v2.</title>
        <authorList>
            <person name="Copetti D."/>
            <person name="Sanderson M.J."/>
            <person name="Burquez A."/>
            <person name="Wojciechowski M.F."/>
        </authorList>
    </citation>
    <scope>NUCLEOTIDE SEQUENCE</scope>
    <source>
        <strain evidence="11">SGP5-SGP5p</strain>
        <tissue evidence="11">Aerial part</tissue>
    </source>
</reference>
<dbReference type="InterPro" id="IPR057596">
    <property type="entry name" value="RDRP_core"/>
</dbReference>
<evidence type="ECO:0000256" key="4">
    <source>
        <dbReference type="ARBA" id="ARBA00022695"/>
    </source>
</evidence>
<dbReference type="AlphaFoldDB" id="A0A9Q1GM68"/>
<comment type="caution">
    <text evidence="11">The sequence shown here is derived from an EMBL/GenBank/DDBJ whole genome shotgun (WGS) entry which is preliminary data.</text>
</comment>
<sequence length="283" mass="32373">MFFSKSVGVAADSWLSYMDRLLTLGRECVDEIFLLKEKLLKLVDIYYDALDAPKKGLKVSYLQLLSFVQPDQFMVLVYGLNEAANRSALTVSIFIPTYSVNLKVEVPPELIPKKFPHYMERAEMFSYRSTSVLGEIFDKADQLKLEGSSIQVWKLSNFIVEIPKDQLRSWEDHYKAYRSEMTEAMQLGSDSKKEAAGDVIEKYKQILYGANGLHESSRPWEEILVDALAVYHVTYDYAIKQGQPKYCGFAWKVAGSALMQAFINEQDEKPVLCLLSLLRQLVM</sequence>
<evidence type="ECO:0000313" key="11">
    <source>
        <dbReference type="EMBL" id="KAJ8421560.1"/>
    </source>
</evidence>
<dbReference type="OrthoDB" id="6513042at2759"/>
<keyword evidence="2 8" id="KW-0696">RNA-directed RNA polymerase</keyword>
<dbReference type="EC" id="2.7.7.48" evidence="8"/>
<evidence type="ECO:0000259" key="10">
    <source>
        <dbReference type="Pfam" id="PF26253"/>
    </source>
</evidence>
<dbReference type="GO" id="GO:0003723">
    <property type="term" value="F:RNA binding"/>
    <property type="evidence" value="ECO:0007669"/>
    <property type="project" value="UniProtKB-KW"/>
</dbReference>
<dbReference type="InterPro" id="IPR007855">
    <property type="entry name" value="RDRP"/>
</dbReference>
<evidence type="ECO:0000256" key="2">
    <source>
        <dbReference type="ARBA" id="ARBA00022484"/>
    </source>
</evidence>
<dbReference type="EMBL" id="JAKOGI010002670">
    <property type="protein sequence ID" value="KAJ8421560.1"/>
    <property type="molecule type" value="Genomic_DNA"/>
</dbReference>
<dbReference type="GO" id="GO:0030422">
    <property type="term" value="P:siRNA processing"/>
    <property type="evidence" value="ECO:0007669"/>
    <property type="project" value="TreeGrafter"/>
</dbReference>
<comment type="similarity">
    <text evidence="1 8">Belongs to the RdRP family.</text>
</comment>
<gene>
    <name evidence="11" type="ORF">Cgig2_025993</name>
</gene>
<evidence type="ECO:0000256" key="6">
    <source>
        <dbReference type="ARBA" id="ARBA00023158"/>
    </source>
</evidence>
<organism evidence="11 12">
    <name type="scientific">Carnegiea gigantea</name>
    <dbReference type="NCBI Taxonomy" id="171969"/>
    <lineage>
        <taxon>Eukaryota</taxon>
        <taxon>Viridiplantae</taxon>
        <taxon>Streptophyta</taxon>
        <taxon>Embryophyta</taxon>
        <taxon>Tracheophyta</taxon>
        <taxon>Spermatophyta</taxon>
        <taxon>Magnoliopsida</taxon>
        <taxon>eudicotyledons</taxon>
        <taxon>Gunneridae</taxon>
        <taxon>Pentapetalae</taxon>
        <taxon>Caryophyllales</taxon>
        <taxon>Cactineae</taxon>
        <taxon>Cactaceae</taxon>
        <taxon>Cactoideae</taxon>
        <taxon>Echinocereeae</taxon>
        <taxon>Carnegiea</taxon>
    </lineage>
</organism>
<keyword evidence="5 8" id="KW-0694">RNA-binding</keyword>
<accession>A0A9Q1GM68</accession>
<dbReference type="PANTHER" id="PTHR23079:SF55">
    <property type="entry name" value="RNA-DIRECTED RNA POLYMERASE"/>
    <property type="match status" value="1"/>
</dbReference>
<keyword evidence="4 8" id="KW-0548">Nucleotidyltransferase</keyword>
<feature type="domain" description="RDRP C-terminal head" evidence="10">
    <location>
        <begin position="187"/>
        <end position="269"/>
    </location>
</feature>
<comment type="catalytic activity">
    <reaction evidence="7 8">
        <text>RNA(n) + a ribonucleoside 5'-triphosphate = RNA(n+1) + diphosphate</text>
        <dbReference type="Rhea" id="RHEA:21248"/>
        <dbReference type="Rhea" id="RHEA-COMP:14527"/>
        <dbReference type="Rhea" id="RHEA-COMP:17342"/>
        <dbReference type="ChEBI" id="CHEBI:33019"/>
        <dbReference type="ChEBI" id="CHEBI:61557"/>
        <dbReference type="ChEBI" id="CHEBI:140395"/>
        <dbReference type="EC" id="2.7.7.48"/>
    </reaction>
</comment>
<evidence type="ECO:0000256" key="3">
    <source>
        <dbReference type="ARBA" id="ARBA00022679"/>
    </source>
</evidence>
<dbReference type="Pfam" id="PF26253">
    <property type="entry name" value="RdRP_head"/>
    <property type="match status" value="1"/>
</dbReference>
<evidence type="ECO:0000256" key="5">
    <source>
        <dbReference type="ARBA" id="ARBA00022884"/>
    </source>
</evidence>
<proteinExistence type="inferred from homology"/>
<evidence type="ECO:0000313" key="12">
    <source>
        <dbReference type="Proteomes" id="UP001153076"/>
    </source>
</evidence>
<protein>
    <recommendedName>
        <fullName evidence="8">RNA-dependent RNA polymerase</fullName>
        <ecNumber evidence="8">2.7.7.48</ecNumber>
    </recommendedName>
</protein>
<dbReference type="Pfam" id="PF05183">
    <property type="entry name" value="RdRP"/>
    <property type="match status" value="1"/>
</dbReference>
<dbReference type="GO" id="GO:0031380">
    <property type="term" value="C:nuclear RNA-directed RNA polymerase complex"/>
    <property type="evidence" value="ECO:0007669"/>
    <property type="project" value="TreeGrafter"/>
</dbReference>
<evidence type="ECO:0000256" key="8">
    <source>
        <dbReference type="RuleBase" id="RU363098"/>
    </source>
</evidence>
<dbReference type="GO" id="GO:0003968">
    <property type="term" value="F:RNA-directed RNA polymerase activity"/>
    <property type="evidence" value="ECO:0007669"/>
    <property type="project" value="UniProtKB-KW"/>
</dbReference>
<dbReference type="PANTHER" id="PTHR23079">
    <property type="entry name" value="RNA-DEPENDENT RNA POLYMERASE"/>
    <property type="match status" value="1"/>
</dbReference>
<keyword evidence="3 8" id="KW-0808">Transferase</keyword>
<evidence type="ECO:0000256" key="7">
    <source>
        <dbReference type="ARBA" id="ARBA00048744"/>
    </source>
</evidence>